<proteinExistence type="predicted"/>
<protein>
    <submittedName>
        <fullName evidence="1">Uncharacterized protein</fullName>
    </submittedName>
</protein>
<evidence type="ECO:0000313" key="1">
    <source>
        <dbReference type="EMBL" id="OAQ61970.1"/>
    </source>
</evidence>
<name>A0A179F9G0_METCM</name>
<dbReference type="AlphaFoldDB" id="A0A179F9G0"/>
<sequence>MRGKACLGARCSRCRGDGVWLGGLRRLQRRGLAALRILTFFEATGVVTVEITESIITLPKKAGPCGSLP</sequence>
<dbReference type="Proteomes" id="UP000078397">
    <property type="component" value="Unassembled WGS sequence"/>
</dbReference>
<evidence type="ECO:0000313" key="2">
    <source>
        <dbReference type="Proteomes" id="UP000078397"/>
    </source>
</evidence>
<dbReference type="EMBL" id="LSBJ02000007">
    <property type="protein sequence ID" value="OAQ61970.1"/>
    <property type="molecule type" value="Genomic_DNA"/>
</dbReference>
<gene>
    <name evidence="1" type="ORF">VFPPC_16586</name>
</gene>
<reference evidence="1 2" key="1">
    <citation type="journal article" date="2016" name="PLoS Pathog.">
        <title>Biosynthesis of antibiotic leucinostatins in bio-control fungus Purpureocillium lilacinum and their inhibition on phytophthora revealed by genome mining.</title>
        <authorList>
            <person name="Wang G."/>
            <person name="Liu Z."/>
            <person name="Lin R."/>
            <person name="Li E."/>
            <person name="Mao Z."/>
            <person name="Ling J."/>
            <person name="Yang Y."/>
            <person name="Yin W.B."/>
            <person name="Xie B."/>
        </authorList>
    </citation>
    <scope>NUCLEOTIDE SEQUENCE [LARGE SCALE GENOMIC DNA]</scope>
    <source>
        <strain evidence="1">170</strain>
    </source>
</reference>
<organism evidence="1 2">
    <name type="scientific">Pochonia chlamydosporia 170</name>
    <dbReference type="NCBI Taxonomy" id="1380566"/>
    <lineage>
        <taxon>Eukaryota</taxon>
        <taxon>Fungi</taxon>
        <taxon>Dikarya</taxon>
        <taxon>Ascomycota</taxon>
        <taxon>Pezizomycotina</taxon>
        <taxon>Sordariomycetes</taxon>
        <taxon>Hypocreomycetidae</taxon>
        <taxon>Hypocreales</taxon>
        <taxon>Clavicipitaceae</taxon>
        <taxon>Pochonia</taxon>
    </lineage>
</organism>
<keyword evidence="2" id="KW-1185">Reference proteome</keyword>
<dbReference type="RefSeq" id="XP_018139674.1">
    <property type="nucleotide sequence ID" value="XM_018294339.1"/>
</dbReference>
<dbReference type="GeneID" id="28858333"/>
<accession>A0A179F9G0</accession>
<dbReference type="KEGG" id="pchm:VFPPC_16586"/>
<comment type="caution">
    <text evidence="1">The sequence shown here is derived from an EMBL/GenBank/DDBJ whole genome shotgun (WGS) entry which is preliminary data.</text>
</comment>